<dbReference type="AlphaFoldDB" id="A0AA39MN51"/>
<keyword evidence="2" id="KW-1185">Reference proteome</keyword>
<evidence type="ECO:0000313" key="2">
    <source>
        <dbReference type="Proteomes" id="UP001175211"/>
    </source>
</evidence>
<evidence type="ECO:0000313" key="1">
    <source>
        <dbReference type="EMBL" id="KAK0440432.1"/>
    </source>
</evidence>
<dbReference type="EMBL" id="JAUEPS010000077">
    <property type="protein sequence ID" value="KAK0440432.1"/>
    <property type="molecule type" value="Genomic_DNA"/>
</dbReference>
<comment type="caution">
    <text evidence="1">The sequence shown here is derived from an EMBL/GenBank/DDBJ whole genome shotgun (WGS) entry which is preliminary data.</text>
</comment>
<proteinExistence type="predicted"/>
<gene>
    <name evidence="1" type="ORF">EV420DRAFT_1485995</name>
</gene>
<sequence length="229" mass="25449">MSNGSESTEPGSSSADWGSFYVELGETATSDDAKHLISDTTRSTDELLTQARDLIKTFQESDEFQNVPLWFLKFNGCLDKVFTAMLDTASECGGDAGLRYVASAICTCEVGYRKSDLKTTLQQMKTLGFMWFAHLLWPFKVSSSYSRLPRAAVASNIAQQAIPTRRETELDLSDAPSSFAPPKLPMPRNWRDLCGRAGHQRIPTATLCAPGDLYAQYYDERTKNGSWTK</sequence>
<dbReference type="Proteomes" id="UP001175211">
    <property type="component" value="Unassembled WGS sequence"/>
</dbReference>
<dbReference type="GeneID" id="85353878"/>
<reference evidence="1" key="1">
    <citation type="submission" date="2023-06" db="EMBL/GenBank/DDBJ databases">
        <authorList>
            <consortium name="Lawrence Berkeley National Laboratory"/>
            <person name="Ahrendt S."/>
            <person name="Sahu N."/>
            <person name="Indic B."/>
            <person name="Wong-Bajracharya J."/>
            <person name="Merenyi Z."/>
            <person name="Ke H.-M."/>
            <person name="Monk M."/>
            <person name="Kocsube S."/>
            <person name="Drula E."/>
            <person name="Lipzen A."/>
            <person name="Balint B."/>
            <person name="Henrissat B."/>
            <person name="Andreopoulos B."/>
            <person name="Martin F.M."/>
            <person name="Harder C.B."/>
            <person name="Rigling D."/>
            <person name="Ford K.L."/>
            <person name="Foster G.D."/>
            <person name="Pangilinan J."/>
            <person name="Papanicolaou A."/>
            <person name="Barry K."/>
            <person name="LaButti K."/>
            <person name="Viragh M."/>
            <person name="Koriabine M."/>
            <person name="Yan M."/>
            <person name="Riley R."/>
            <person name="Champramary S."/>
            <person name="Plett K.L."/>
            <person name="Tsai I.J."/>
            <person name="Slot J."/>
            <person name="Sipos G."/>
            <person name="Plett J."/>
            <person name="Nagy L.G."/>
            <person name="Grigoriev I.V."/>
        </authorList>
    </citation>
    <scope>NUCLEOTIDE SEQUENCE</scope>
    <source>
        <strain evidence="1">CCBAS 213</strain>
    </source>
</reference>
<dbReference type="RefSeq" id="XP_060323593.1">
    <property type="nucleotide sequence ID" value="XM_060470330.1"/>
</dbReference>
<accession>A0AA39MN51</accession>
<protein>
    <submittedName>
        <fullName evidence="1">Uncharacterized protein</fullName>
    </submittedName>
</protein>
<organism evidence="1 2">
    <name type="scientific">Armillaria tabescens</name>
    <name type="common">Ringless honey mushroom</name>
    <name type="synonym">Agaricus tabescens</name>
    <dbReference type="NCBI Taxonomy" id="1929756"/>
    <lineage>
        <taxon>Eukaryota</taxon>
        <taxon>Fungi</taxon>
        <taxon>Dikarya</taxon>
        <taxon>Basidiomycota</taxon>
        <taxon>Agaricomycotina</taxon>
        <taxon>Agaricomycetes</taxon>
        <taxon>Agaricomycetidae</taxon>
        <taxon>Agaricales</taxon>
        <taxon>Marasmiineae</taxon>
        <taxon>Physalacriaceae</taxon>
        <taxon>Desarmillaria</taxon>
    </lineage>
</organism>
<name>A0AA39MN51_ARMTA</name>